<name>L0R895_HUMAN</name>
<protein>
    <submittedName>
        <fullName evidence="1">Alternative protein LSM11</fullName>
    </submittedName>
</protein>
<dbReference type="AlphaFoldDB" id="L0R895"/>
<dbReference type="OrthoDB" id="10002367at2759"/>
<organism evidence="1">
    <name type="scientific">Homo sapiens</name>
    <name type="common">Human</name>
    <dbReference type="NCBI Taxonomy" id="9606"/>
    <lineage>
        <taxon>Eukaryota</taxon>
        <taxon>Metazoa</taxon>
        <taxon>Chordata</taxon>
        <taxon>Craniata</taxon>
        <taxon>Vertebrata</taxon>
        <taxon>Euteleostomi</taxon>
        <taxon>Mammalia</taxon>
        <taxon>Eutheria</taxon>
        <taxon>Euarchontoglires</taxon>
        <taxon>Primates</taxon>
        <taxon>Haplorrhini</taxon>
        <taxon>Catarrhini</taxon>
        <taxon>Hominidae</taxon>
        <taxon>Homo</taxon>
    </lineage>
</organism>
<gene>
    <name evidence="1" type="primary">LSM11</name>
</gene>
<sequence length="54" mass="5824">MSGIYILDTIGERKVSKRSIACLKASALSTHEFDSKSSGVNCLGALHPRLVTNF</sequence>
<dbReference type="ChiTaRS" id="LSM11">
    <property type="organism name" value="human"/>
</dbReference>
<accession>L0R895</accession>
<proteinExistence type="predicted"/>
<dbReference type="EMBL" id="HF548055">
    <property type="protein sequence ID" value="CCO13766.1"/>
    <property type="molecule type" value="Genomic_DNA"/>
</dbReference>
<evidence type="ECO:0000313" key="1">
    <source>
        <dbReference type="EMBL" id="CCO13766.1"/>
    </source>
</evidence>
<reference evidence="1" key="1">
    <citation type="submission" date="2012-10" db="EMBL/GenBank/DDBJ databases">
        <title>Direct identification of alternative open reading frame translation products in human.</title>
        <authorList>
            <person name="Vanderperre B."/>
            <person name="Lucier J.-F."/>
            <person name="Motard J."/>
            <person name="Tremblay G."/>
            <person name="Vanderperre S."/>
            <person name="Wisztorski M."/>
            <person name="Salzet M."/>
            <person name="Boisvert F.-M."/>
            <person name="Roucou X."/>
        </authorList>
    </citation>
    <scope>NUCLEOTIDE SEQUENCE</scope>
</reference>